<dbReference type="EMBL" id="PTIX01000001">
    <property type="protein sequence ID" value="PPK70867.1"/>
    <property type="molecule type" value="Genomic_DNA"/>
</dbReference>
<keyword evidence="1" id="KW-0732">Signal</keyword>
<evidence type="ECO:0000313" key="2">
    <source>
        <dbReference type="EMBL" id="PPK70867.1"/>
    </source>
</evidence>
<sequence length="268" mass="29521">MKSRNRAVSAVLALFVGLVAVPGVAAADPTDWGTTATFNTYERSLSDIGKLMKDHTVVALQEVKIPSGRPFRKIDCDTVDPVGTQKLPVYRYKYQREYFYVTILDQRRNTGKHLGIATKADPELIPRCVIVPPSRNGRLFRAAFGLKFSEGFIWTMHATPGQDQFSLEDVRTKVTQVNTHSTAADGTPVPWLLLGDMNIETSAVPSLPAGVIYRSGQPTHSRSELDWGVASAAQPPGYRAWRCVKIAQSDHHPVEFHDGAERTASCKG</sequence>
<dbReference type="Gene3D" id="3.60.10.10">
    <property type="entry name" value="Endonuclease/exonuclease/phosphatase"/>
    <property type="match status" value="1"/>
</dbReference>
<proteinExistence type="predicted"/>
<dbReference type="Proteomes" id="UP000239203">
    <property type="component" value="Unassembled WGS sequence"/>
</dbReference>
<evidence type="ECO:0000313" key="3">
    <source>
        <dbReference type="Proteomes" id="UP000239203"/>
    </source>
</evidence>
<name>A0A2S6H0D0_9PSEU</name>
<feature type="signal peptide" evidence="1">
    <location>
        <begin position="1"/>
        <end position="27"/>
    </location>
</feature>
<keyword evidence="3" id="KW-1185">Reference proteome</keyword>
<comment type="caution">
    <text evidence="2">The sequence shown here is derived from an EMBL/GenBank/DDBJ whole genome shotgun (WGS) entry which is preliminary data.</text>
</comment>
<dbReference type="AlphaFoldDB" id="A0A2S6H0D0"/>
<dbReference type="InterPro" id="IPR036691">
    <property type="entry name" value="Endo/exonu/phosph_ase_sf"/>
</dbReference>
<dbReference type="RefSeq" id="WP_104475742.1">
    <property type="nucleotide sequence ID" value="NZ_CP154825.1"/>
</dbReference>
<feature type="chain" id="PRO_5015404679" description="Endonuclease/exonuclease/phosphatase family protein" evidence="1">
    <location>
        <begin position="28"/>
        <end position="268"/>
    </location>
</feature>
<evidence type="ECO:0008006" key="4">
    <source>
        <dbReference type="Google" id="ProtNLM"/>
    </source>
</evidence>
<gene>
    <name evidence="2" type="ORF">CLV40_10153</name>
</gene>
<dbReference type="SUPFAM" id="SSF56219">
    <property type="entry name" value="DNase I-like"/>
    <property type="match status" value="1"/>
</dbReference>
<evidence type="ECO:0000256" key="1">
    <source>
        <dbReference type="SAM" id="SignalP"/>
    </source>
</evidence>
<reference evidence="2 3" key="1">
    <citation type="submission" date="2018-02" db="EMBL/GenBank/DDBJ databases">
        <title>Genomic Encyclopedia of Archaeal and Bacterial Type Strains, Phase II (KMG-II): from individual species to whole genera.</title>
        <authorList>
            <person name="Goeker M."/>
        </authorList>
    </citation>
    <scope>NUCLEOTIDE SEQUENCE [LARGE SCALE GENOMIC DNA]</scope>
    <source>
        <strain evidence="2 3">YU 961-1</strain>
    </source>
</reference>
<organism evidence="2 3">
    <name type="scientific">Actinokineospora auranticolor</name>
    <dbReference type="NCBI Taxonomy" id="155976"/>
    <lineage>
        <taxon>Bacteria</taxon>
        <taxon>Bacillati</taxon>
        <taxon>Actinomycetota</taxon>
        <taxon>Actinomycetes</taxon>
        <taxon>Pseudonocardiales</taxon>
        <taxon>Pseudonocardiaceae</taxon>
        <taxon>Actinokineospora</taxon>
    </lineage>
</organism>
<accession>A0A2S6H0D0</accession>
<protein>
    <recommendedName>
        <fullName evidence="4">Endonuclease/exonuclease/phosphatase family protein</fullName>
    </recommendedName>
</protein>